<evidence type="ECO:0000256" key="6">
    <source>
        <dbReference type="ARBA" id="ARBA00023136"/>
    </source>
</evidence>
<feature type="transmembrane region" description="Helical" evidence="7">
    <location>
        <begin position="144"/>
        <end position="167"/>
    </location>
</feature>
<evidence type="ECO:0000313" key="8">
    <source>
        <dbReference type="EMBL" id="KAE9981394.1"/>
    </source>
</evidence>
<accession>A0A8H3V6R3</accession>
<dbReference type="InterPro" id="IPR011701">
    <property type="entry name" value="MFS"/>
</dbReference>
<comment type="similarity">
    <text evidence="2">Belongs to the SLC43A transporter (TC 2.A.1.44) family.</text>
</comment>
<dbReference type="Proteomes" id="UP000433883">
    <property type="component" value="Unassembled WGS sequence"/>
</dbReference>
<dbReference type="SUPFAM" id="SSF103473">
    <property type="entry name" value="MFS general substrate transporter"/>
    <property type="match status" value="1"/>
</dbReference>
<dbReference type="InterPro" id="IPR052599">
    <property type="entry name" value="SLC43A_AATransporter"/>
</dbReference>
<feature type="transmembrane region" description="Helical" evidence="7">
    <location>
        <begin position="173"/>
        <end position="193"/>
    </location>
</feature>
<evidence type="ECO:0008006" key="10">
    <source>
        <dbReference type="Google" id="ProtNLM"/>
    </source>
</evidence>
<name>A0A8H3V6R3_VENIN</name>
<comment type="subcellular location">
    <subcellularLocation>
        <location evidence="1">Membrane</location>
        <topology evidence="1">Multi-pass membrane protein</topology>
    </subcellularLocation>
</comment>
<dbReference type="GO" id="GO:0022857">
    <property type="term" value="F:transmembrane transporter activity"/>
    <property type="evidence" value="ECO:0007669"/>
    <property type="project" value="InterPro"/>
</dbReference>
<feature type="transmembrane region" description="Helical" evidence="7">
    <location>
        <begin position="348"/>
        <end position="371"/>
    </location>
</feature>
<evidence type="ECO:0000256" key="2">
    <source>
        <dbReference type="ARBA" id="ARBA00006595"/>
    </source>
</evidence>
<evidence type="ECO:0000256" key="5">
    <source>
        <dbReference type="ARBA" id="ARBA00022989"/>
    </source>
</evidence>
<evidence type="ECO:0000313" key="9">
    <source>
        <dbReference type="Proteomes" id="UP000433883"/>
    </source>
</evidence>
<sequence>MSLAERVSTMEEYDSPWRELSPAGSQRRKLSFNPVGSWLPEEVLEEPVGAFEVSKTKRILQVSAAVVYCLFAAGIVFGYAAIKPVLIKEGVYRQYCTKEELEKGTRTCYEQEIRLNFMFTMAAVSTNVAALPIGTILDRYGPRVCGIMGGAFVAIGCVFFAFAWNLAERGIDGYIPGYLFLALGGPFIFISSFQLSNTFPKYSGLILALLTGAFDTSSAIFLIYRLIYQATDGDFSPKRFFLSYLVVPAFILAVQIVLMPRYSYKTVGELVTQAENEEVSIVGSDEDIDDGRRASARARRESVIEEITELLGSKKGQKQIKKEAEKKKCSGVWGAMHGKTAGQQIKSWWFVLITLFTVIQMTRINYFVATIRPQYEYLLGSYEKAVQVNTFFDIALPLGGVIAVPFIGMVLDNFSTTVVLAGLVSFATAIGIFGMLPYHWASYVNICLFVVYRPFYYTTVSDYAAKVFGFATFGKVYGLIICMAGLFNFSQSALDALTHKVFENNPVPVNLMLLIIAVCVGGALVIFVHHKSKTVGVDVLREEAEEAEERLMPGAEPGLDCVQSGNGSRTYGTIDGSNPKMDSTL</sequence>
<protein>
    <recommendedName>
        <fullName evidence="10">MFS general substrate transporter</fullName>
    </recommendedName>
</protein>
<keyword evidence="4 7" id="KW-0812">Transmembrane</keyword>
<proteinExistence type="inferred from homology"/>
<dbReference type="AlphaFoldDB" id="A0A8H3V6R3"/>
<feature type="transmembrane region" description="Helical" evidence="7">
    <location>
        <begin position="205"/>
        <end position="228"/>
    </location>
</feature>
<dbReference type="EMBL" id="WNWQ01000059">
    <property type="protein sequence ID" value="KAE9981394.1"/>
    <property type="molecule type" value="Genomic_DNA"/>
</dbReference>
<dbReference type="Gene3D" id="1.20.1250.20">
    <property type="entry name" value="MFS general substrate transporter like domains"/>
    <property type="match status" value="1"/>
</dbReference>
<evidence type="ECO:0000256" key="1">
    <source>
        <dbReference type="ARBA" id="ARBA00004141"/>
    </source>
</evidence>
<dbReference type="GO" id="GO:0000329">
    <property type="term" value="C:fungal-type vacuole membrane"/>
    <property type="evidence" value="ECO:0007669"/>
    <property type="project" value="TreeGrafter"/>
</dbReference>
<organism evidence="8 9">
    <name type="scientific">Venturia inaequalis</name>
    <name type="common">Apple scab fungus</name>
    <dbReference type="NCBI Taxonomy" id="5025"/>
    <lineage>
        <taxon>Eukaryota</taxon>
        <taxon>Fungi</taxon>
        <taxon>Dikarya</taxon>
        <taxon>Ascomycota</taxon>
        <taxon>Pezizomycotina</taxon>
        <taxon>Dothideomycetes</taxon>
        <taxon>Pleosporomycetidae</taxon>
        <taxon>Venturiales</taxon>
        <taxon>Venturiaceae</taxon>
        <taxon>Venturia</taxon>
    </lineage>
</organism>
<feature type="transmembrane region" description="Helical" evidence="7">
    <location>
        <begin position="240"/>
        <end position="258"/>
    </location>
</feature>
<comment type="caution">
    <text evidence="8">The sequence shown here is derived from an EMBL/GenBank/DDBJ whole genome shotgun (WGS) entry which is preliminary data.</text>
</comment>
<feature type="transmembrane region" description="Helical" evidence="7">
    <location>
        <begin position="117"/>
        <end position="137"/>
    </location>
</feature>
<feature type="transmembrane region" description="Helical" evidence="7">
    <location>
        <begin position="391"/>
        <end position="411"/>
    </location>
</feature>
<evidence type="ECO:0000256" key="4">
    <source>
        <dbReference type="ARBA" id="ARBA00022692"/>
    </source>
</evidence>
<dbReference type="PANTHER" id="PTHR20772:SF2">
    <property type="entry name" value="PROTEIN FMP42"/>
    <property type="match status" value="1"/>
</dbReference>
<dbReference type="InterPro" id="IPR036259">
    <property type="entry name" value="MFS_trans_sf"/>
</dbReference>
<keyword evidence="3" id="KW-0813">Transport</keyword>
<keyword evidence="5 7" id="KW-1133">Transmembrane helix</keyword>
<feature type="transmembrane region" description="Helical" evidence="7">
    <location>
        <begin position="467"/>
        <end position="487"/>
    </location>
</feature>
<feature type="transmembrane region" description="Helical" evidence="7">
    <location>
        <begin position="507"/>
        <end position="528"/>
    </location>
</feature>
<keyword evidence="6 7" id="KW-0472">Membrane</keyword>
<dbReference type="PANTHER" id="PTHR20772">
    <property type="entry name" value="PROTEIN FMP42"/>
    <property type="match status" value="1"/>
</dbReference>
<evidence type="ECO:0000256" key="3">
    <source>
        <dbReference type="ARBA" id="ARBA00022448"/>
    </source>
</evidence>
<evidence type="ECO:0000256" key="7">
    <source>
        <dbReference type="SAM" id="Phobius"/>
    </source>
</evidence>
<gene>
    <name evidence="8" type="ORF">BLS_007470</name>
</gene>
<feature type="transmembrane region" description="Helical" evidence="7">
    <location>
        <begin position="59"/>
        <end position="82"/>
    </location>
</feature>
<reference evidence="8 9" key="1">
    <citation type="submission" date="2019-11" db="EMBL/GenBank/DDBJ databases">
        <title>Venturia inaequalis Genome Resource.</title>
        <authorList>
            <person name="Lichtner F.J."/>
        </authorList>
    </citation>
    <scope>NUCLEOTIDE SEQUENCE [LARGE SCALE GENOMIC DNA]</scope>
    <source>
        <strain evidence="8">Bline_iso_100314</strain>
    </source>
</reference>
<dbReference type="Pfam" id="PF07690">
    <property type="entry name" value="MFS_1"/>
    <property type="match status" value="1"/>
</dbReference>